<dbReference type="Gene3D" id="2.70.50.30">
    <property type="entry name" value="Coagulation Factor XIII, subunit A, domain 1"/>
    <property type="match status" value="1"/>
</dbReference>
<comment type="caution">
    <text evidence="5">The sequence shown here is derived from an EMBL/GenBank/DDBJ whole genome shotgun (WGS) entry which is preliminary data.</text>
</comment>
<dbReference type="GO" id="GO:0005829">
    <property type="term" value="C:cytosol"/>
    <property type="evidence" value="ECO:0007669"/>
    <property type="project" value="TreeGrafter"/>
</dbReference>
<feature type="compositionally biased region" description="Polar residues" evidence="4">
    <location>
        <begin position="44"/>
        <end position="61"/>
    </location>
</feature>
<dbReference type="Pfam" id="PF02115">
    <property type="entry name" value="Rho_GDI"/>
    <property type="match status" value="1"/>
</dbReference>
<reference evidence="5" key="2">
    <citation type="submission" date="2023-06" db="EMBL/GenBank/DDBJ databases">
        <authorList>
            <person name="Swenson N.G."/>
            <person name="Wegrzyn J.L."/>
            <person name="Mcevoy S.L."/>
        </authorList>
    </citation>
    <scope>NUCLEOTIDE SEQUENCE</scope>
    <source>
        <strain evidence="5">NS2018</strain>
        <tissue evidence="5">Leaf</tissue>
    </source>
</reference>
<dbReference type="Proteomes" id="UP001168877">
    <property type="component" value="Unassembled WGS sequence"/>
</dbReference>
<dbReference type="EMBL" id="JAUESC010000004">
    <property type="protein sequence ID" value="KAK0595811.1"/>
    <property type="molecule type" value="Genomic_DNA"/>
</dbReference>
<evidence type="ECO:0000256" key="3">
    <source>
        <dbReference type="ARBA" id="ARBA00022490"/>
    </source>
</evidence>
<dbReference type="AlphaFoldDB" id="A0AA39VYX5"/>
<dbReference type="InterPro" id="IPR000406">
    <property type="entry name" value="Rho_GDI"/>
</dbReference>
<dbReference type="FunFam" id="2.70.50.30:FF:000002">
    <property type="entry name" value="Rho GDP-dissociation inhibitor 1"/>
    <property type="match status" value="1"/>
</dbReference>
<dbReference type="GO" id="GO:0005094">
    <property type="term" value="F:Rho GDP-dissociation inhibitor activity"/>
    <property type="evidence" value="ECO:0007669"/>
    <property type="project" value="InterPro"/>
</dbReference>
<evidence type="ECO:0000313" key="5">
    <source>
        <dbReference type="EMBL" id="KAK0595811.1"/>
    </source>
</evidence>
<evidence type="ECO:0000313" key="6">
    <source>
        <dbReference type="Proteomes" id="UP001168877"/>
    </source>
</evidence>
<organism evidence="5 6">
    <name type="scientific">Acer saccharum</name>
    <name type="common">Sugar maple</name>
    <dbReference type="NCBI Taxonomy" id="4024"/>
    <lineage>
        <taxon>Eukaryota</taxon>
        <taxon>Viridiplantae</taxon>
        <taxon>Streptophyta</taxon>
        <taxon>Embryophyta</taxon>
        <taxon>Tracheophyta</taxon>
        <taxon>Spermatophyta</taxon>
        <taxon>Magnoliopsida</taxon>
        <taxon>eudicotyledons</taxon>
        <taxon>Gunneridae</taxon>
        <taxon>Pentapetalae</taxon>
        <taxon>rosids</taxon>
        <taxon>malvids</taxon>
        <taxon>Sapindales</taxon>
        <taxon>Sapindaceae</taxon>
        <taxon>Hippocastanoideae</taxon>
        <taxon>Acereae</taxon>
        <taxon>Acer</taxon>
    </lineage>
</organism>
<reference evidence="5" key="1">
    <citation type="journal article" date="2022" name="Plant J.">
        <title>Strategies of tolerance reflected in two North American maple genomes.</title>
        <authorList>
            <person name="McEvoy S.L."/>
            <person name="Sezen U.U."/>
            <person name="Trouern-Trend A."/>
            <person name="McMahon S.M."/>
            <person name="Schaberg P.G."/>
            <person name="Yang J."/>
            <person name="Wegrzyn J.L."/>
            <person name="Swenson N.G."/>
        </authorList>
    </citation>
    <scope>NUCLEOTIDE SEQUENCE</scope>
    <source>
        <strain evidence="5">NS2018</strain>
    </source>
</reference>
<keyword evidence="3" id="KW-0963">Cytoplasm</keyword>
<evidence type="ECO:0000256" key="4">
    <source>
        <dbReference type="SAM" id="MobiDB-lite"/>
    </source>
</evidence>
<dbReference type="GO" id="GO:0016020">
    <property type="term" value="C:membrane"/>
    <property type="evidence" value="ECO:0007669"/>
    <property type="project" value="TreeGrafter"/>
</dbReference>
<dbReference type="GO" id="GO:0007266">
    <property type="term" value="P:Rho protein signal transduction"/>
    <property type="evidence" value="ECO:0007669"/>
    <property type="project" value="InterPro"/>
</dbReference>
<dbReference type="PANTHER" id="PTHR10980">
    <property type="entry name" value="RHO GDP-DISSOCIATION INHIBITOR"/>
    <property type="match status" value="1"/>
</dbReference>
<feature type="region of interest" description="Disordered" evidence="4">
    <location>
        <begin position="1"/>
        <end position="75"/>
    </location>
</feature>
<evidence type="ECO:0000256" key="2">
    <source>
        <dbReference type="ARBA" id="ARBA00009758"/>
    </source>
</evidence>
<protein>
    <recommendedName>
        <fullName evidence="7">Rho GDP-dissociation inhibitor 1-like</fullName>
    </recommendedName>
</protein>
<name>A0AA39VYX5_ACESA</name>
<accession>A0AA39VYX5</accession>
<dbReference type="PANTHER" id="PTHR10980:SF3">
    <property type="entry name" value="LD16419P"/>
    <property type="match status" value="1"/>
</dbReference>
<dbReference type="SUPFAM" id="SSF81296">
    <property type="entry name" value="E set domains"/>
    <property type="match status" value="1"/>
</dbReference>
<gene>
    <name evidence="5" type="ORF">LWI29_010212</name>
</gene>
<comment type="subcellular location">
    <subcellularLocation>
        <location evidence="1">Cytoplasm</location>
    </subcellularLocation>
</comment>
<evidence type="ECO:0000256" key="1">
    <source>
        <dbReference type="ARBA" id="ARBA00004496"/>
    </source>
</evidence>
<dbReference type="PRINTS" id="PR00492">
    <property type="entry name" value="RHOGDI"/>
</dbReference>
<keyword evidence="6" id="KW-1185">Reference proteome</keyword>
<evidence type="ECO:0008006" key="7">
    <source>
        <dbReference type="Google" id="ProtNLM"/>
    </source>
</evidence>
<dbReference type="InterPro" id="IPR024792">
    <property type="entry name" value="RhoGDI_dom_sf"/>
</dbReference>
<sequence>MSLAVGVDSSSKNMGFDEKKNNESGGASGETIIKTPPNEENVEESTNGGRISRQTSENSICATEEEDDDEDRKIELGPQYTLKEQFEKDKDDESLRRWKEQLLGSVDFNSVGETLDPEVKIMSLAIKSAGRPDIVLPVPENGNPKGSWFTLKEGSRYSLEFTFQVSNNIVSGLRYTNTVWKTGVKVDSTKKMLGTFSPQAEPYTHEIPEETTPSGMFARGSYSARSKFHDDDNKCYLEINYTFDIRKEWQST</sequence>
<proteinExistence type="inferred from homology"/>
<dbReference type="InterPro" id="IPR014756">
    <property type="entry name" value="Ig_E-set"/>
</dbReference>
<comment type="similarity">
    <text evidence="2">Belongs to the Rho GDI family.</text>
</comment>